<reference evidence="3 5" key="2">
    <citation type="submission" date="2018-08" db="EMBL/GenBank/DDBJ databases">
        <title>Bacillus clarus sp. nov. strain PS00077A.</title>
        <authorList>
            <person name="Mendez Acevedo M."/>
            <person name="Carroll L."/>
            <person name="Mukherjee M."/>
            <person name="Wiedmann M."/>
            <person name="Kovac J."/>
        </authorList>
    </citation>
    <scope>NUCLEOTIDE SEQUENCE [LARGE SCALE GENOMIC DNA]</scope>
    <source>
        <strain evidence="3 5">PS00077A</strain>
    </source>
</reference>
<evidence type="ECO:0000313" key="3">
    <source>
        <dbReference type="EMBL" id="RFT66408.1"/>
    </source>
</evidence>
<organism evidence="2 4">
    <name type="scientific">Bacillus clarus</name>
    <dbReference type="NCBI Taxonomy" id="2338372"/>
    <lineage>
        <taxon>Bacteria</taxon>
        <taxon>Bacillati</taxon>
        <taxon>Bacillota</taxon>
        <taxon>Bacilli</taxon>
        <taxon>Bacillales</taxon>
        <taxon>Bacillaceae</taxon>
        <taxon>Bacillus</taxon>
        <taxon>Bacillus cereus group</taxon>
    </lineage>
</organism>
<gene>
    <name evidence="3" type="ORF">D0U04_14475</name>
    <name evidence="2" type="ORF">DJ93_36</name>
</gene>
<dbReference type="GO" id="GO:0006313">
    <property type="term" value="P:DNA transposition"/>
    <property type="evidence" value="ECO:0007669"/>
    <property type="project" value="InterPro"/>
</dbReference>
<sequence length="98" mass="11181">MGKIRVTYDVEFKKKAIDLYLKEGMSYKTVAKELGIHHSVVSRWVKHFEAEGIKGLEEKRGKAKGPGLGRPRTTPEDPETKIKRLEAENEMLKKLLGM</sequence>
<keyword evidence="5" id="KW-1185">Reference proteome</keyword>
<dbReference type="GO" id="GO:0004803">
    <property type="term" value="F:transposase activity"/>
    <property type="evidence" value="ECO:0007669"/>
    <property type="project" value="InterPro"/>
</dbReference>
<dbReference type="STRING" id="1405.B7492_10150"/>
<protein>
    <submittedName>
        <fullName evidence="3">Helix-turn-helix domain-containing protein</fullName>
    </submittedName>
    <submittedName>
        <fullName evidence="2">Helix-turn-helix family protein</fullName>
    </submittedName>
</protein>
<reference evidence="2 4" key="1">
    <citation type="submission" date="2014-04" db="EMBL/GenBank/DDBJ databases">
        <authorList>
            <person name="Bishop-Lilly K.A."/>
            <person name="Broomall S.M."/>
            <person name="Chain P.S."/>
            <person name="Chertkov O."/>
            <person name="Coyne S.R."/>
            <person name="Daligault H.E."/>
            <person name="Davenport K.W."/>
            <person name="Erkkila T."/>
            <person name="Frey K.G."/>
            <person name="Gibbons H.S."/>
            <person name="Gu W."/>
            <person name="Jaissle J."/>
            <person name="Johnson S.L."/>
            <person name="Koroleva G.I."/>
            <person name="Ladner J.T."/>
            <person name="Lo C.-C."/>
            <person name="Minogue T.D."/>
            <person name="Munk C."/>
            <person name="Palacios G.F."/>
            <person name="Redden C.L."/>
            <person name="Rosenzweig C.N."/>
            <person name="Scholz M.B."/>
            <person name="Teshima H."/>
            <person name="Xu Y."/>
        </authorList>
    </citation>
    <scope>NUCLEOTIDE SEQUENCE [LARGE SCALE GENOMIC DNA]</scope>
    <source>
        <strain evidence="2 4">BHP</strain>
    </source>
</reference>
<proteinExistence type="predicted"/>
<dbReference type="SUPFAM" id="SSF46689">
    <property type="entry name" value="Homeodomain-like"/>
    <property type="match status" value="1"/>
</dbReference>
<dbReference type="PATRIC" id="fig|1405.8.peg.189"/>
<comment type="caution">
    <text evidence="2">The sequence shown here is derived from an EMBL/GenBank/DDBJ whole genome shotgun (WGS) entry which is preliminary data.</text>
</comment>
<evidence type="ECO:0000256" key="1">
    <source>
        <dbReference type="SAM" id="MobiDB-lite"/>
    </source>
</evidence>
<dbReference type="AlphaFoldDB" id="A0A090YN33"/>
<dbReference type="EMBL" id="JMQC01000008">
    <property type="protein sequence ID" value="KFM99621.1"/>
    <property type="molecule type" value="Genomic_DNA"/>
</dbReference>
<dbReference type="Gene3D" id="1.10.10.60">
    <property type="entry name" value="Homeodomain-like"/>
    <property type="match status" value="1"/>
</dbReference>
<feature type="region of interest" description="Disordered" evidence="1">
    <location>
        <begin position="59"/>
        <end position="78"/>
    </location>
</feature>
<dbReference type="Proteomes" id="UP000264294">
    <property type="component" value="Unassembled WGS sequence"/>
</dbReference>
<dbReference type="Proteomes" id="UP000029389">
    <property type="component" value="Unassembled WGS sequence"/>
</dbReference>
<accession>A0A090YN33</accession>
<dbReference type="Pfam" id="PF01527">
    <property type="entry name" value="HTH_Tnp_1"/>
    <property type="match status" value="1"/>
</dbReference>
<dbReference type="InterPro" id="IPR009057">
    <property type="entry name" value="Homeodomain-like_sf"/>
</dbReference>
<dbReference type="EMBL" id="QVOD01000015">
    <property type="protein sequence ID" value="RFT66408.1"/>
    <property type="molecule type" value="Genomic_DNA"/>
</dbReference>
<name>A0A090YN33_9BACI</name>
<dbReference type="GO" id="GO:0003677">
    <property type="term" value="F:DNA binding"/>
    <property type="evidence" value="ECO:0007669"/>
    <property type="project" value="InterPro"/>
</dbReference>
<dbReference type="InterPro" id="IPR002514">
    <property type="entry name" value="Transposase_8"/>
</dbReference>
<evidence type="ECO:0000313" key="2">
    <source>
        <dbReference type="EMBL" id="KFM99621.1"/>
    </source>
</evidence>
<evidence type="ECO:0000313" key="4">
    <source>
        <dbReference type="Proteomes" id="UP000029389"/>
    </source>
</evidence>
<dbReference type="RefSeq" id="WP_042978772.1">
    <property type="nucleotide sequence ID" value="NZ_JMQC01000008.1"/>
</dbReference>
<evidence type="ECO:0000313" key="5">
    <source>
        <dbReference type="Proteomes" id="UP000264294"/>
    </source>
</evidence>